<name>A0A1X0RVM9_RHIZD</name>
<reference evidence="1 2" key="1">
    <citation type="journal article" date="2016" name="Proc. Natl. Acad. Sci. U.S.A.">
        <title>Lipid metabolic changes in an early divergent fungus govern the establishment of a mutualistic symbiosis with endobacteria.</title>
        <authorList>
            <person name="Lastovetsky O.A."/>
            <person name="Gaspar M.L."/>
            <person name="Mondo S.J."/>
            <person name="LaButti K.M."/>
            <person name="Sandor L."/>
            <person name="Grigoriev I.V."/>
            <person name="Henry S.A."/>
            <person name="Pawlowska T.E."/>
        </authorList>
    </citation>
    <scope>NUCLEOTIDE SEQUENCE [LARGE SCALE GENOMIC DNA]</scope>
    <source>
        <strain evidence="1 2">ATCC 11559</strain>
    </source>
</reference>
<evidence type="ECO:0000313" key="1">
    <source>
        <dbReference type="EMBL" id="ORE15958.1"/>
    </source>
</evidence>
<protein>
    <submittedName>
        <fullName evidence="1">Uncharacterized protein</fullName>
    </submittedName>
</protein>
<accession>A0A1X0RVM9</accession>
<proteinExistence type="predicted"/>
<gene>
    <name evidence="1" type="ORF">BCV71DRAFT_292529</name>
</gene>
<sequence length="82" mass="9131">MLMKELVLDAAEETYVTVPTEFINNTECDALYVPQNPLSACPPVFVEAQNQYSTLIFESALSGTINVATGKNIPVRYWFELA</sequence>
<dbReference type="Proteomes" id="UP000242381">
    <property type="component" value="Unassembled WGS sequence"/>
</dbReference>
<dbReference type="AlphaFoldDB" id="A0A1X0RVM9"/>
<dbReference type="EMBL" id="KV921402">
    <property type="protein sequence ID" value="ORE15958.1"/>
    <property type="molecule type" value="Genomic_DNA"/>
</dbReference>
<evidence type="ECO:0000313" key="2">
    <source>
        <dbReference type="Proteomes" id="UP000242381"/>
    </source>
</evidence>
<organism evidence="1 2">
    <name type="scientific">Rhizopus microsporus</name>
    <dbReference type="NCBI Taxonomy" id="58291"/>
    <lineage>
        <taxon>Eukaryota</taxon>
        <taxon>Fungi</taxon>
        <taxon>Fungi incertae sedis</taxon>
        <taxon>Mucoromycota</taxon>
        <taxon>Mucoromycotina</taxon>
        <taxon>Mucoromycetes</taxon>
        <taxon>Mucorales</taxon>
        <taxon>Mucorineae</taxon>
        <taxon>Rhizopodaceae</taxon>
        <taxon>Rhizopus</taxon>
    </lineage>
</organism>